<gene>
    <name evidence="1" type="ORF">AsAng_0050440</name>
</gene>
<dbReference type="InterPro" id="IPR019587">
    <property type="entry name" value="Polyketide_cyclase/dehydratase"/>
</dbReference>
<dbReference type="CDD" id="cd07812">
    <property type="entry name" value="SRPBCC"/>
    <property type="match status" value="1"/>
</dbReference>
<dbReference type="SUPFAM" id="SSF55961">
    <property type="entry name" value="Bet v1-like"/>
    <property type="match status" value="1"/>
</dbReference>
<name>A0A915YJL6_9BACT</name>
<proteinExistence type="predicted"/>
<dbReference type="AlphaFoldDB" id="A0A915YJL6"/>
<organism evidence="1 2">
    <name type="scientific">Aureispira anguillae</name>
    <dbReference type="NCBI Taxonomy" id="2864201"/>
    <lineage>
        <taxon>Bacteria</taxon>
        <taxon>Pseudomonadati</taxon>
        <taxon>Bacteroidota</taxon>
        <taxon>Saprospiria</taxon>
        <taxon>Saprospirales</taxon>
        <taxon>Saprospiraceae</taxon>
        <taxon>Aureispira</taxon>
    </lineage>
</organism>
<dbReference type="Proteomes" id="UP001060919">
    <property type="component" value="Chromosome"/>
</dbReference>
<dbReference type="EMBL" id="AP026867">
    <property type="protein sequence ID" value="BDS14265.1"/>
    <property type="molecule type" value="Genomic_DNA"/>
</dbReference>
<evidence type="ECO:0000313" key="1">
    <source>
        <dbReference type="EMBL" id="BDS14265.1"/>
    </source>
</evidence>
<dbReference type="KEGG" id="aup:AsAng_0050440"/>
<dbReference type="Pfam" id="PF10604">
    <property type="entry name" value="Polyketide_cyc2"/>
    <property type="match status" value="1"/>
</dbReference>
<accession>A0A915YJL6</accession>
<reference evidence="1" key="1">
    <citation type="submission" date="2022-09" db="EMBL/GenBank/DDBJ databases">
        <title>Aureispira anguillicida sp. nov., isolated from Leptocephalus of Japanese eel Anguilla japonica.</title>
        <authorList>
            <person name="Yuasa K."/>
            <person name="Mekata T."/>
            <person name="Ikunari K."/>
        </authorList>
    </citation>
    <scope>NUCLEOTIDE SEQUENCE</scope>
    <source>
        <strain evidence="1">EL160426</strain>
    </source>
</reference>
<dbReference type="InterPro" id="IPR023393">
    <property type="entry name" value="START-like_dom_sf"/>
</dbReference>
<dbReference type="RefSeq" id="WP_264789487.1">
    <property type="nucleotide sequence ID" value="NZ_AP026867.1"/>
</dbReference>
<dbReference type="Gene3D" id="3.30.530.20">
    <property type="match status" value="1"/>
</dbReference>
<sequence>MKFHIEIVVDISFDKLLELFENPDNLKKWQPNVISFTPLSGQIGQVGATAEIRYDMIVKKIVMKETILKRNLPHEFVLRYDSDGVNNTVTNNFKEIAPNKTRWIMQNDFKFGGLMKFAALAMKGVFKKQTEMTMERFKKFAEQIAKEEA</sequence>
<evidence type="ECO:0000313" key="2">
    <source>
        <dbReference type="Proteomes" id="UP001060919"/>
    </source>
</evidence>
<protein>
    <submittedName>
        <fullName evidence="1">SRPBCC family protein</fullName>
    </submittedName>
</protein>
<keyword evidence="2" id="KW-1185">Reference proteome</keyword>